<keyword evidence="3" id="KW-1185">Reference proteome</keyword>
<keyword evidence="1" id="KW-0812">Transmembrane</keyword>
<feature type="transmembrane region" description="Helical" evidence="1">
    <location>
        <begin position="64"/>
        <end position="92"/>
    </location>
</feature>
<dbReference type="EMBL" id="KQ976453">
    <property type="protein sequence ID" value="KYM85334.1"/>
    <property type="molecule type" value="Genomic_DNA"/>
</dbReference>
<evidence type="ECO:0000256" key="1">
    <source>
        <dbReference type="SAM" id="Phobius"/>
    </source>
</evidence>
<dbReference type="Proteomes" id="UP000078540">
    <property type="component" value="Unassembled WGS sequence"/>
</dbReference>
<protein>
    <submittedName>
        <fullName evidence="2">Uncharacterized protein</fullName>
    </submittedName>
</protein>
<evidence type="ECO:0000313" key="2">
    <source>
        <dbReference type="EMBL" id="KYM85334.1"/>
    </source>
</evidence>
<evidence type="ECO:0000313" key="3">
    <source>
        <dbReference type="Proteomes" id="UP000078540"/>
    </source>
</evidence>
<keyword evidence="1" id="KW-1133">Transmembrane helix</keyword>
<sequence>MYMMAHTGPCLISYMNIRFDLHNAAKKLPEDYGELTQLVTTMMTMVIMRMMMMEMSNARRDVFLPFVTHVVHITLGEFLLNLLIVFTSLIIYKLHMRKWEVSNLAVQFTFPLAIDITQFYHRHLAPLPVSLWQRPAVFSECLIFALLLFVPLFLYEIPVM</sequence>
<feature type="transmembrane region" description="Helical" evidence="1">
    <location>
        <begin position="136"/>
        <end position="155"/>
    </location>
</feature>
<reference evidence="2 3" key="1">
    <citation type="submission" date="2015-09" db="EMBL/GenBank/DDBJ databases">
        <title>Atta colombica WGS genome.</title>
        <authorList>
            <person name="Nygaard S."/>
            <person name="Hu H."/>
            <person name="Boomsma J."/>
            <person name="Zhang G."/>
        </authorList>
    </citation>
    <scope>NUCLEOTIDE SEQUENCE [LARGE SCALE GENOMIC DNA]</scope>
    <source>
        <strain evidence="2">Treedump-2</strain>
        <tissue evidence="2">Whole body</tissue>
    </source>
</reference>
<organism evidence="2 3">
    <name type="scientific">Atta colombica</name>
    <dbReference type="NCBI Taxonomy" id="520822"/>
    <lineage>
        <taxon>Eukaryota</taxon>
        <taxon>Metazoa</taxon>
        <taxon>Ecdysozoa</taxon>
        <taxon>Arthropoda</taxon>
        <taxon>Hexapoda</taxon>
        <taxon>Insecta</taxon>
        <taxon>Pterygota</taxon>
        <taxon>Neoptera</taxon>
        <taxon>Endopterygota</taxon>
        <taxon>Hymenoptera</taxon>
        <taxon>Apocrita</taxon>
        <taxon>Aculeata</taxon>
        <taxon>Formicoidea</taxon>
        <taxon>Formicidae</taxon>
        <taxon>Myrmicinae</taxon>
        <taxon>Atta</taxon>
    </lineage>
</organism>
<proteinExistence type="predicted"/>
<name>A0A195BKN6_9HYME</name>
<keyword evidence="1" id="KW-0472">Membrane</keyword>
<accession>A0A195BKN6</accession>
<dbReference type="AlphaFoldDB" id="A0A195BKN6"/>
<gene>
    <name evidence="2" type="ORF">ALC53_04577</name>
</gene>